<dbReference type="PANTHER" id="PTHR30055:SF234">
    <property type="entry name" value="HTH-TYPE TRANSCRIPTIONAL REGULATOR BETI"/>
    <property type="match status" value="1"/>
</dbReference>
<dbReference type="OrthoDB" id="3210235at2"/>
<dbReference type="SUPFAM" id="SSF46689">
    <property type="entry name" value="Homeodomain-like"/>
    <property type="match status" value="1"/>
</dbReference>
<dbReference type="Proteomes" id="UP000318380">
    <property type="component" value="Unassembled WGS sequence"/>
</dbReference>
<organism evidence="6 7">
    <name type="scientific">Kribbella amoyensis</name>
    <dbReference type="NCBI Taxonomy" id="996641"/>
    <lineage>
        <taxon>Bacteria</taxon>
        <taxon>Bacillati</taxon>
        <taxon>Actinomycetota</taxon>
        <taxon>Actinomycetes</taxon>
        <taxon>Propionibacteriales</taxon>
        <taxon>Kribbellaceae</taxon>
        <taxon>Kribbella</taxon>
    </lineage>
</organism>
<evidence type="ECO:0000256" key="1">
    <source>
        <dbReference type="ARBA" id="ARBA00023015"/>
    </source>
</evidence>
<dbReference type="GO" id="GO:0003700">
    <property type="term" value="F:DNA-binding transcription factor activity"/>
    <property type="evidence" value="ECO:0007669"/>
    <property type="project" value="TreeGrafter"/>
</dbReference>
<comment type="caution">
    <text evidence="6">The sequence shown here is derived from an EMBL/GenBank/DDBJ whole genome shotgun (WGS) entry which is preliminary data.</text>
</comment>
<dbReference type="GO" id="GO:0000976">
    <property type="term" value="F:transcription cis-regulatory region binding"/>
    <property type="evidence" value="ECO:0007669"/>
    <property type="project" value="TreeGrafter"/>
</dbReference>
<evidence type="ECO:0000256" key="3">
    <source>
        <dbReference type="ARBA" id="ARBA00023163"/>
    </source>
</evidence>
<reference evidence="6 7" key="1">
    <citation type="submission" date="2019-06" db="EMBL/GenBank/DDBJ databases">
        <title>Sequencing the genomes of 1000 actinobacteria strains.</title>
        <authorList>
            <person name="Klenk H.-P."/>
        </authorList>
    </citation>
    <scope>NUCLEOTIDE SEQUENCE [LARGE SCALE GENOMIC DNA]</scope>
    <source>
        <strain evidence="6 7">DSM 24683</strain>
    </source>
</reference>
<keyword evidence="2 4" id="KW-0238">DNA-binding</keyword>
<feature type="domain" description="HTH tetR-type" evidence="5">
    <location>
        <begin position="12"/>
        <end position="72"/>
    </location>
</feature>
<dbReference type="Pfam" id="PF17920">
    <property type="entry name" value="TetR_C_16"/>
    <property type="match status" value="1"/>
</dbReference>
<keyword evidence="3" id="KW-0804">Transcription</keyword>
<dbReference type="AlphaFoldDB" id="A0A561BTT1"/>
<dbReference type="RefSeq" id="WP_145807643.1">
    <property type="nucleotide sequence ID" value="NZ_VIVK01000001.1"/>
</dbReference>
<dbReference type="EMBL" id="VIVK01000001">
    <property type="protein sequence ID" value="TWD82212.1"/>
    <property type="molecule type" value="Genomic_DNA"/>
</dbReference>
<proteinExistence type="predicted"/>
<dbReference type="InterPro" id="IPR050109">
    <property type="entry name" value="HTH-type_TetR-like_transc_reg"/>
</dbReference>
<dbReference type="InterPro" id="IPR001647">
    <property type="entry name" value="HTH_TetR"/>
</dbReference>
<accession>A0A561BTT1</accession>
<dbReference type="PANTHER" id="PTHR30055">
    <property type="entry name" value="HTH-TYPE TRANSCRIPTIONAL REGULATOR RUTR"/>
    <property type="match status" value="1"/>
</dbReference>
<dbReference type="PROSITE" id="PS50977">
    <property type="entry name" value="HTH_TETR_2"/>
    <property type="match status" value="1"/>
</dbReference>
<dbReference type="SUPFAM" id="SSF48498">
    <property type="entry name" value="Tetracyclin repressor-like, C-terminal domain"/>
    <property type="match status" value="1"/>
</dbReference>
<dbReference type="Pfam" id="PF00440">
    <property type="entry name" value="TetR_N"/>
    <property type="match status" value="1"/>
</dbReference>
<evidence type="ECO:0000313" key="6">
    <source>
        <dbReference type="EMBL" id="TWD82212.1"/>
    </source>
</evidence>
<dbReference type="InterPro" id="IPR009057">
    <property type="entry name" value="Homeodomain-like_sf"/>
</dbReference>
<feature type="DNA-binding region" description="H-T-H motif" evidence="4">
    <location>
        <begin position="35"/>
        <end position="54"/>
    </location>
</feature>
<protein>
    <submittedName>
        <fullName evidence="6">TetR family transcriptional regulator</fullName>
    </submittedName>
</protein>
<dbReference type="Gene3D" id="1.10.357.10">
    <property type="entry name" value="Tetracycline Repressor, domain 2"/>
    <property type="match status" value="1"/>
</dbReference>
<dbReference type="InterPro" id="IPR036271">
    <property type="entry name" value="Tet_transcr_reg_TetR-rel_C_sf"/>
</dbReference>
<gene>
    <name evidence="6" type="ORF">FB561_3340</name>
</gene>
<evidence type="ECO:0000259" key="5">
    <source>
        <dbReference type="PROSITE" id="PS50977"/>
    </source>
</evidence>
<evidence type="ECO:0000256" key="4">
    <source>
        <dbReference type="PROSITE-ProRule" id="PRU00335"/>
    </source>
</evidence>
<keyword evidence="7" id="KW-1185">Reference proteome</keyword>
<dbReference type="PRINTS" id="PR00455">
    <property type="entry name" value="HTHTETR"/>
</dbReference>
<dbReference type="InterPro" id="IPR041678">
    <property type="entry name" value="TetR_C_16"/>
</dbReference>
<evidence type="ECO:0000313" key="7">
    <source>
        <dbReference type="Proteomes" id="UP000318380"/>
    </source>
</evidence>
<name>A0A561BTT1_9ACTN</name>
<evidence type="ECO:0000256" key="2">
    <source>
        <dbReference type="ARBA" id="ARBA00023125"/>
    </source>
</evidence>
<keyword evidence="1" id="KW-0805">Transcription regulation</keyword>
<sequence length="197" mass="20487">MNQSSPRSRNAAATREAILASAVAGFTRHGYDGIGVRDIAKDAGVTAMLVNRYFGSKEGLFTEVVDVVFAPPTMVPGDPGPATGLARSTAEALVGRTDPAAGQLGPFDLMLRSAANPRAAEIIRAGIEQHVGARFAAALDGPHASERAELGLSLLAGVWLLRTVIGTPALRETPAARLTEQVAAMLSVVVDPRPSPR</sequence>